<organism evidence="3">
    <name type="scientific">Cyberlindnera fabianii</name>
    <name type="common">Yeast</name>
    <name type="synonym">Hansenula fabianii</name>
    <dbReference type="NCBI Taxonomy" id="36022"/>
    <lineage>
        <taxon>Eukaryota</taxon>
        <taxon>Fungi</taxon>
        <taxon>Dikarya</taxon>
        <taxon>Ascomycota</taxon>
        <taxon>Saccharomycotina</taxon>
        <taxon>Saccharomycetes</taxon>
        <taxon>Phaffomycetales</taxon>
        <taxon>Phaffomycetaceae</taxon>
        <taxon>Cyberlindnera</taxon>
    </lineage>
</organism>
<protein>
    <submittedName>
        <fullName evidence="3">CYFA0S11e00276g1_1</fullName>
    </submittedName>
</protein>
<dbReference type="EMBL" id="LK052896">
    <property type="protein sequence ID" value="CDR43105.1"/>
    <property type="molecule type" value="Genomic_DNA"/>
</dbReference>
<keyword evidence="2" id="KW-0472">Membrane</keyword>
<keyword evidence="2" id="KW-0812">Transmembrane</keyword>
<evidence type="ECO:0000313" key="3">
    <source>
        <dbReference type="EMBL" id="CDR43105.1"/>
    </source>
</evidence>
<feature type="compositionally biased region" description="Polar residues" evidence="1">
    <location>
        <begin position="158"/>
        <end position="179"/>
    </location>
</feature>
<proteinExistence type="predicted"/>
<dbReference type="OrthoDB" id="3981298at2759"/>
<feature type="compositionally biased region" description="Polar residues" evidence="1">
    <location>
        <begin position="1"/>
        <end position="12"/>
    </location>
</feature>
<name>A0A061B0U5_CYBFA</name>
<gene>
    <name evidence="3" type="ORF">CYFA0S_11e00276g</name>
</gene>
<dbReference type="AlphaFoldDB" id="A0A061B0U5"/>
<accession>A0A061B0U5</accession>
<keyword evidence="2" id="KW-1133">Transmembrane helix</keyword>
<feature type="region of interest" description="Disordered" evidence="1">
    <location>
        <begin position="1"/>
        <end position="20"/>
    </location>
</feature>
<feature type="transmembrane region" description="Helical" evidence="2">
    <location>
        <begin position="226"/>
        <end position="244"/>
    </location>
</feature>
<reference evidence="3" key="1">
    <citation type="journal article" date="2014" name="Genome Announc.">
        <title>Genome sequence of the yeast Cyberlindnera fabianii (Hansenula fabianii).</title>
        <authorList>
            <person name="Freel K.C."/>
            <person name="Sarilar V."/>
            <person name="Neuveglise C."/>
            <person name="Devillers H."/>
            <person name="Friedrich A."/>
            <person name="Schacherer J."/>
        </authorList>
    </citation>
    <scope>NUCLEOTIDE SEQUENCE</scope>
    <source>
        <strain evidence="3">YJS4271</strain>
    </source>
</reference>
<sequence length="248" mass="27808">MHPAGSGQTEATKGTLGSKRELILHLHKKLHSGSKASEKVKFDYEETPATPTSPPLKRSDVRRLLGDPLPLPYLIEDRKVNKHLRHQAGIKDAFHWPQAQKEVKPIAPVRYEPPKLNNDAQQRLRASVQNMLRPSSWTPEVELEKPAVQVRTPEDTTNRFNESSWLTSAQDDGRNISSSDPKEPGSSGRRIRGLKEKDDLIREFRESTSGKLSDRSGPRAGSGSQIPMRTYVFVILVLLVTVLARSKL</sequence>
<feature type="region of interest" description="Disordered" evidence="1">
    <location>
        <begin position="135"/>
        <end position="200"/>
    </location>
</feature>
<evidence type="ECO:0000256" key="1">
    <source>
        <dbReference type="SAM" id="MobiDB-lite"/>
    </source>
</evidence>
<feature type="region of interest" description="Disordered" evidence="1">
    <location>
        <begin position="28"/>
        <end position="60"/>
    </location>
</feature>
<evidence type="ECO:0000256" key="2">
    <source>
        <dbReference type="SAM" id="Phobius"/>
    </source>
</evidence>